<reference evidence="2 3" key="1">
    <citation type="submission" date="2019-02" db="EMBL/GenBank/DDBJ databases">
        <title>Deep-cultivation of Planctomycetes and their phenomic and genomic characterization uncovers novel biology.</title>
        <authorList>
            <person name="Wiegand S."/>
            <person name="Jogler M."/>
            <person name="Boedeker C."/>
            <person name="Pinto D."/>
            <person name="Vollmers J."/>
            <person name="Rivas-Marin E."/>
            <person name="Kohn T."/>
            <person name="Peeters S.H."/>
            <person name="Heuer A."/>
            <person name="Rast P."/>
            <person name="Oberbeckmann S."/>
            <person name="Bunk B."/>
            <person name="Jeske O."/>
            <person name="Meyerdierks A."/>
            <person name="Storesund J.E."/>
            <person name="Kallscheuer N."/>
            <person name="Luecker S."/>
            <person name="Lage O.M."/>
            <person name="Pohl T."/>
            <person name="Merkel B.J."/>
            <person name="Hornburger P."/>
            <person name="Mueller R.-W."/>
            <person name="Bruemmer F."/>
            <person name="Labrenz M."/>
            <person name="Spormann A.M."/>
            <person name="Op Den Camp H."/>
            <person name="Overmann J."/>
            <person name="Amann R."/>
            <person name="Jetten M.S.M."/>
            <person name="Mascher T."/>
            <person name="Medema M.H."/>
            <person name="Devos D.P."/>
            <person name="Kaster A.-K."/>
            <person name="Ovreas L."/>
            <person name="Rohde M."/>
            <person name="Galperin M.Y."/>
            <person name="Jogler C."/>
        </authorList>
    </citation>
    <scope>NUCLEOTIDE SEQUENCE [LARGE SCALE GENOMIC DNA]</scope>
    <source>
        <strain evidence="2 3">Pan54</strain>
    </source>
</reference>
<comment type="caution">
    <text evidence="2">The sequence shown here is derived from an EMBL/GenBank/DDBJ whole genome shotgun (WGS) entry which is preliminary data.</text>
</comment>
<dbReference type="RefSeq" id="WP_165441758.1">
    <property type="nucleotide sequence ID" value="NZ_SJPG01000001.1"/>
</dbReference>
<feature type="region of interest" description="Disordered" evidence="1">
    <location>
        <begin position="47"/>
        <end position="69"/>
    </location>
</feature>
<dbReference type="EMBL" id="SJPG01000001">
    <property type="protein sequence ID" value="TWT61927.1"/>
    <property type="molecule type" value="Genomic_DNA"/>
</dbReference>
<name>A0A5C5XFY3_9PLAN</name>
<evidence type="ECO:0000313" key="3">
    <source>
        <dbReference type="Proteomes" id="UP000316095"/>
    </source>
</evidence>
<organism evidence="2 3">
    <name type="scientific">Rubinisphaera italica</name>
    <dbReference type="NCBI Taxonomy" id="2527969"/>
    <lineage>
        <taxon>Bacteria</taxon>
        <taxon>Pseudomonadati</taxon>
        <taxon>Planctomycetota</taxon>
        <taxon>Planctomycetia</taxon>
        <taxon>Planctomycetales</taxon>
        <taxon>Planctomycetaceae</taxon>
        <taxon>Rubinisphaera</taxon>
    </lineage>
</organism>
<keyword evidence="3" id="KW-1185">Reference proteome</keyword>
<evidence type="ECO:0000256" key="1">
    <source>
        <dbReference type="SAM" id="MobiDB-lite"/>
    </source>
</evidence>
<sequence length="69" mass="7815">MIIKAQPLPHVARALRGNKRLKILKMTQSGVYCLTDEETYQNLIRQAQENSEAEDQSQPGFETNPDISV</sequence>
<dbReference type="AlphaFoldDB" id="A0A5C5XFY3"/>
<protein>
    <submittedName>
        <fullName evidence="2">Uncharacterized protein</fullName>
    </submittedName>
</protein>
<gene>
    <name evidence="2" type="ORF">Pan54_26640</name>
</gene>
<accession>A0A5C5XFY3</accession>
<evidence type="ECO:0000313" key="2">
    <source>
        <dbReference type="EMBL" id="TWT61927.1"/>
    </source>
</evidence>
<dbReference type="Proteomes" id="UP000316095">
    <property type="component" value="Unassembled WGS sequence"/>
</dbReference>
<proteinExistence type="predicted"/>